<feature type="domain" description="DUF4422" evidence="1">
    <location>
        <begin position="2"/>
        <end position="222"/>
    </location>
</feature>
<sequence length="251" mass="29797">MIVVATHKKFNSDILMSNYKPVLVGALNRKEDFGYIRDDNGDNISSKNGNYCELTGLYYIIKNYNNQSDYLGLVHYRRYFVKDSFKSLFNLSEDIVDNEYIANLLKDNDVILPVKRRYPFISAKEHYIKNHNSEDLEVLEKVLQDFCPEYLNSYNQVMSSSAIHLYNMFILKKDLAEEYLFWLFDILSRVEEQLDISDYDSYQSRVFGFLSERLLNVWVNEKQLKVKTLNLYEPDGRRYVEKAKKFLLNLK</sequence>
<reference evidence="2" key="1">
    <citation type="submission" date="2023-07" db="EMBL/GenBank/DDBJ databases">
        <title>Genome content predicts the carbon catabolic preferences of heterotrophic bacteria.</title>
        <authorList>
            <person name="Gralka M."/>
        </authorList>
    </citation>
    <scope>NUCLEOTIDE SEQUENCE</scope>
    <source>
        <strain evidence="2">4G09</strain>
    </source>
</reference>
<proteinExistence type="predicted"/>
<keyword evidence="3" id="KW-1185">Reference proteome</keyword>
<evidence type="ECO:0000313" key="2">
    <source>
        <dbReference type="EMBL" id="MDP2564801.1"/>
    </source>
</evidence>
<evidence type="ECO:0000313" key="3">
    <source>
        <dbReference type="Proteomes" id="UP001177212"/>
    </source>
</evidence>
<dbReference type="InterPro" id="IPR025536">
    <property type="entry name" value="DUF4422"/>
</dbReference>
<dbReference type="RefSeq" id="WP_305471954.1">
    <property type="nucleotide sequence ID" value="NZ_JAUYVT010000006.1"/>
</dbReference>
<dbReference type="Proteomes" id="UP001177212">
    <property type="component" value="Unassembled WGS sequence"/>
</dbReference>
<organism evidence="2 3">
    <name type="scientific">Pseudoalteromonas marina</name>
    <dbReference type="NCBI Taxonomy" id="267375"/>
    <lineage>
        <taxon>Bacteria</taxon>
        <taxon>Pseudomonadati</taxon>
        <taxon>Pseudomonadota</taxon>
        <taxon>Gammaproteobacteria</taxon>
        <taxon>Alteromonadales</taxon>
        <taxon>Pseudoalteromonadaceae</taxon>
        <taxon>Pseudoalteromonas</taxon>
    </lineage>
</organism>
<dbReference type="EMBL" id="JAUYVT010000006">
    <property type="protein sequence ID" value="MDP2564801.1"/>
    <property type="molecule type" value="Genomic_DNA"/>
</dbReference>
<accession>A0ABT9FE90</accession>
<evidence type="ECO:0000259" key="1">
    <source>
        <dbReference type="Pfam" id="PF14393"/>
    </source>
</evidence>
<comment type="caution">
    <text evidence="2">The sequence shown here is derived from an EMBL/GenBank/DDBJ whole genome shotgun (WGS) entry which is preliminary data.</text>
</comment>
<dbReference type="Pfam" id="PF14393">
    <property type="entry name" value="DUF4422"/>
    <property type="match status" value="1"/>
</dbReference>
<gene>
    <name evidence="2" type="ORF">Q8W34_09155</name>
</gene>
<name>A0ABT9FE90_9GAMM</name>
<protein>
    <submittedName>
        <fullName evidence="2">DUF4422 domain-containing protein</fullName>
    </submittedName>
</protein>